<organism evidence="8 9">
    <name type="scientific">Vanrija pseudolonga</name>
    <dbReference type="NCBI Taxonomy" id="143232"/>
    <lineage>
        <taxon>Eukaryota</taxon>
        <taxon>Fungi</taxon>
        <taxon>Dikarya</taxon>
        <taxon>Basidiomycota</taxon>
        <taxon>Agaricomycotina</taxon>
        <taxon>Tremellomycetes</taxon>
        <taxon>Trichosporonales</taxon>
        <taxon>Trichosporonaceae</taxon>
        <taxon>Vanrija</taxon>
    </lineage>
</organism>
<feature type="domain" description="RING-type" evidence="7">
    <location>
        <begin position="1412"/>
        <end position="1454"/>
    </location>
</feature>
<dbReference type="Proteomes" id="UP000827549">
    <property type="component" value="Chromosome 2"/>
</dbReference>
<feature type="region of interest" description="Disordered" evidence="6">
    <location>
        <begin position="811"/>
        <end position="975"/>
    </location>
</feature>
<keyword evidence="2 4" id="KW-0863">Zinc-finger</keyword>
<feature type="compositionally biased region" description="Polar residues" evidence="6">
    <location>
        <begin position="62"/>
        <end position="72"/>
    </location>
</feature>
<feature type="compositionally biased region" description="Pro residues" evidence="6">
    <location>
        <begin position="959"/>
        <end position="973"/>
    </location>
</feature>
<feature type="region of interest" description="Disordered" evidence="6">
    <location>
        <begin position="201"/>
        <end position="260"/>
    </location>
</feature>
<feature type="compositionally biased region" description="Low complexity" evidence="6">
    <location>
        <begin position="1171"/>
        <end position="1188"/>
    </location>
</feature>
<evidence type="ECO:0000256" key="3">
    <source>
        <dbReference type="ARBA" id="ARBA00022833"/>
    </source>
</evidence>
<keyword evidence="5" id="KW-0175">Coiled coil</keyword>
<feature type="compositionally biased region" description="Basic and acidic residues" evidence="6">
    <location>
        <begin position="890"/>
        <end position="899"/>
    </location>
</feature>
<reference evidence="8" key="1">
    <citation type="submission" date="2023-10" db="EMBL/GenBank/DDBJ databases">
        <authorList>
            <person name="Noh H."/>
        </authorList>
    </citation>
    <scope>NUCLEOTIDE SEQUENCE</scope>
    <source>
        <strain evidence="8">DUCC4014</strain>
    </source>
</reference>
<feature type="region of interest" description="Disordered" evidence="6">
    <location>
        <begin position="94"/>
        <end position="181"/>
    </location>
</feature>
<dbReference type="PROSITE" id="PS50089">
    <property type="entry name" value="ZF_RING_2"/>
    <property type="match status" value="1"/>
</dbReference>
<evidence type="ECO:0000256" key="6">
    <source>
        <dbReference type="SAM" id="MobiDB-lite"/>
    </source>
</evidence>
<evidence type="ECO:0000256" key="2">
    <source>
        <dbReference type="ARBA" id="ARBA00022771"/>
    </source>
</evidence>
<feature type="compositionally biased region" description="Pro residues" evidence="6">
    <location>
        <begin position="1072"/>
        <end position="1086"/>
    </location>
</feature>
<dbReference type="SUPFAM" id="SSF57850">
    <property type="entry name" value="RING/U-box"/>
    <property type="match status" value="1"/>
</dbReference>
<keyword evidence="3" id="KW-0862">Zinc</keyword>
<feature type="compositionally biased region" description="Polar residues" evidence="6">
    <location>
        <begin position="133"/>
        <end position="142"/>
    </location>
</feature>
<evidence type="ECO:0000256" key="5">
    <source>
        <dbReference type="SAM" id="Coils"/>
    </source>
</evidence>
<sequence length="1463" mass="155520">MNEDGRGHHRERTRKKAKARDGPVPEPYLALAPRPLLATPPAPDPVTANLILPSTYVRRTRPSSAGPSSNAHAPSPNWPAQQYAAGLLAPPAIMPRRQGGAAAPTPPPQQQQQRGGYAANWASPPAIMPGGSAASSSMQTGRSVARPGIPGERAQRRRGGRVVNQEGSSLARRLTVTSREEGRAIGLSRGASMRRVNLWDDLPETDEAPPPFPFPTASNTRLPPTFGGSQAGDLPEIGEEGSAPVPPRSPPPRFDDLFPRRHSTGEALAPQRPTLRLTHSDVAVAESETATQVFVSAPSSPISEPSTAHGDYDDSDERDDRRMWNADLSAGYSLEERVRREAVRQAARAKALASGASHHVAQMVAQAATPLPRAAESSGAAAEAARAEVARAEAARAEAARLQAARAEAARVEAARIEAARAEAARAEAAREEEERAEAAREAAKAEAARVAAEAARAEVVRLDRIRAEAQEALASKAEAKRARAAQSEARRRAEKTEAEHRKLMAEAATRRFQAELAATRRAEAQEASRRRDIEAAVRHIIGSARVPESDVDAACNAAFQALKGKTPTADELVAAAKEAVETRIPSRTPRASLDEGRRQSMGEPMPRPGSANGPPPQRSTPSPVNSATARARSTPSPFDSAHSDRVASPRPPSAQSRASADSNPRRASRIQLIQGNLVEVPLDLSPPSSRDRTPPPNPTAGTIPWPQPYSPPSRPRQSTSDSGRRRSDVSEAENITQTPITSSPRSSFSIPTETVEPLPAASQFKERSGSGGQRRPGNGRSTSASTIDTIPEHIVFPMANVAPIAENVNAPAPAPATSREDKRLSRGNAVRRSSASQLPSPGANPRRTSLPPSKPDLPPLFTTPGLFTEEAPEGGTRVSPPRPTVQRSKTADEVEHAEAPPPMPHRHSIDSTAPSPATSNGVSAADLRKPLPSLPPGREAALRRRELGAPIELEDTDSPPPISQPAETPPLAGPLLDLKTAAPAVPPKSPEFADLGLTASELLDLLEGDAPAAESSAQASARAAARQMFESQLEQQSAIEAQVELDRQHALALETETEPEIEKVIEKLDFPPLPTPKRPPVPPRPRISIQSDSEPPRLVAFTPTTPLNPVSPLVFPTPRTSLNSTSAPQQIANPSPFNSSASPRRQPPPVPPKSSGSIRRPPPPPPPPRAAASTPVTATTTNTTATPETPPDLLRVRPQLMQVASFSSSTSSLSDVPDSRAPSPVQSVQSVTSQPGRPRGPRGPRPAPPPVPPRPWASRRPPPPPPPPRQSQAPPEVPPPPARLATRPARPLSDIGMPTPAVDTTPEIPRPQSSVDVHHSVSDDEDDEADEPEFEYTDLDLFASRLEGTGQEYEGLTHLTQFMGPATDPGASAVALDTLIRAPVAIDSKRTNAKGKVKLKMSVLGARVTTCPICLAQFRGGDAAVCLPRCGHVSHETCATRWFKESSNCMICRLPLIEETLI</sequence>
<evidence type="ECO:0000313" key="9">
    <source>
        <dbReference type="Proteomes" id="UP000827549"/>
    </source>
</evidence>
<dbReference type="PANTHER" id="PTHR14155:SF627">
    <property type="entry name" value="OS06G0192800 PROTEIN"/>
    <property type="match status" value="1"/>
</dbReference>
<dbReference type="PANTHER" id="PTHR14155">
    <property type="entry name" value="RING FINGER DOMAIN-CONTAINING"/>
    <property type="match status" value="1"/>
</dbReference>
<feature type="compositionally biased region" description="Basic residues" evidence="6">
    <location>
        <begin position="7"/>
        <end position="18"/>
    </location>
</feature>
<proteinExistence type="predicted"/>
<feature type="compositionally biased region" description="Low complexity" evidence="6">
    <location>
        <begin position="1223"/>
        <end position="1238"/>
    </location>
</feature>
<feature type="compositionally biased region" description="Low complexity" evidence="6">
    <location>
        <begin position="1284"/>
        <end position="1293"/>
    </location>
</feature>
<name>A0AAF0Y267_9TREE</name>
<keyword evidence="9" id="KW-1185">Reference proteome</keyword>
<feature type="region of interest" description="Disordered" evidence="6">
    <location>
        <begin position="579"/>
        <end position="786"/>
    </location>
</feature>
<feature type="compositionally biased region" description="Low complexity" evidence="6">
    <location>
        <begin position="110"/>
        <end position="119"/>
    </location>
</feature>
<feature type="compositionally biased region" description="Acidic residues" evidence="6">
    <location>
        <begin position="1324"/>
        <end position="1333"/>
    </location>
</feature>
<feature type="compositionally biased region" description="Polar residues" evidence="6">
    <location>
        <begin position="734"/>
        <end position="753"/>
    </location>
</feature>
<feature type="coiled-coil region" evidence="5">
    <location>
        <begin position="382"/>
        <end position="507"/>
    </location>
</feature>
<feature type="compositionally biased region" description="Polar residues" evidence="6">
    <location>
        <begin position="1119"/>
        <end position="1132"/>
    </location>
</feature>
<protein>
    <submittedName>
        <fullName evidence="8">RING-H2 finger protein ATL5</fullName>
    </submittedName>
</protein>
<feature type="region of interest" description="Disordered" evidence="6">
    <location>
        <begin position="1066"/>
        <end position="1333"/>
    </location>
</feature>
<evidence type="ECO:0000313" key="8">
    <source>
        <dbReference type="EMBL" id="WOO78785.1"/>
    </source>
</evidence>
<feature type="compositionally biased region" description="Pro residues" evidence="6">
    <location>
        <begin position="706"/>
        <end position="715"/>
    </location>
</feature>
<feature type="compositionally biased region" description="Low complexity" evidence="6">
    <location>
        <begin position="27"/>
        <end position="37"/>
    </location>
</feature>
<evidence type="ECO:0000256" key="1">
    <source>
        <dbReference type="ARBA" id="ARBA00022723"/>
    </source>
</evidence>
<dbReference type="Gene3D" id="3.30.40.10">
    <property type="entry name" value="Zinc/RING finger domain, C3HC4 (zinc finger)"/>
    <property type="match status" value="1"/>
</dbReference>
<dbReference type="Pfam" id="PF13639">
    <property type="entry name" value="zf-RING_2"/>
    <property type="match status" value="1"/>
</dbReference>
<dbReference type="GO" id="GO:0008270">
    <property type="term" value="F:zinc ion binding"/>
    <property type="evidence" value="ECO:0007669"/>
    <property type="project" value="UniProtKB-KW"/>
</dbReference>
<dbReference type="EMBL" id="CP086715">
    <property type="protein sequence ID" value="WOO78785.1"/>
    <property type="molecule type" value="Genomic_DNA"/>
</dbReference>
<dbReference type="RefSeq" id="XP_062624817.1">
    <property type="nucleotide sequence ID" value="XM_062768833.1"/>
</dbReference>
<feature type="compositionally biased region" description="Polar residues" evidence="6">
    <location>
        <begin position="294"/>
        <end position="306"/>
    </location>
</feature>
<evidence type="ECO:0000256" key="4">
    <source>
        <dbReference type="PROSITE-ProRule" id="PRU00175"/>
    </source>
</evidence>
<feature type="compositionally biased region" description="Pro residues" evidence="6">
    <location>
        <begin position="1242"/>
        <end position="1283"/>
    </location>
</feature>
<dbReference type="InterPro" id="IPR001841">
    <property type="entry name" value="Znf_RING"/>
</dbReference>
<feature type="compositionally biased region" description="Polar residues" evidence="6">
    <location>
        <begin position="620"/>
        <end position="638"/>
    </location>
</feature>
<dbReference type="SMART" id="SM00184">
    <property type="entry name" value="RING"/>
    <property type="match status" value="1"/>
</dbReference>
<feature type="compositionally biased region" description="Low complexity" evidence="6">
    <location>
        <begin position="1133"/>
        <end position="1145"/>
    </location>
</feature>
<feature type="compositionally biased region" description="Polar residues" evidence="6">
    <location>
        <begin position="911"/>
        <end position="923"/>
    </location>
</feature>
<gene>
    <name evidence="8" type="primary">ATL5</name>
    <name evidence="8" type="ORF">LOC62_02G002323</name>
</gene>
<evidence type="ECO:0000259" key="7">
    <source>
        <dbReference type="PROSITE" id="PS50089"/>
    </source>
</evidence>
<feature type="compositionally biased region" description="Low complexity" evidence="6">
    <location>
        <begin position="1206"/>
        <end position="1215"/>
    </location>
</feature>
<dbReference type="InterPro" id="IPR053238">
    <property type="entry name" value="RING-H2_zinc_finger"/>
</dbReference>
<feature type="region of interest" description="Disordered" evidence="6">
    <location>
        <begin position="1"/>
        <end position="79"/>
    </location>
</feature>
<feature type="region of interest" description="Disordered" evidence="6">
    <location>
        <begin position="294"/>
        <end position="319"/>
    </location>
</feature>
<dbReference type="InterPro" id="IPR013083">
    <property type="entry name" value="Znf_RING/FYVE/PHD"/>
</dbReference>
<accession>A0AAF0Y267</accession>
<dbReference type="GeneID" id="87805571"/>
<feature type="compositionally biased region" description="Pro residues" evidence="6">
    <location>
        <begin position="1161"/>
        <end position="1170"/>
    </location>
</feature>
<keyword evidence="1" id="KW-0479">Metal-binding</keyword>